<dbReference type="InterPro" id="IPR006201">
    <property type="entry name" value="Neur_channel"/>
</dbReference>
<dbReference type="InterPro" id="IPR006202">
    <property type="entry name" value="Neur_chan_lig-bd"/>
</dbReference>
<dbReference type="FunFam" id="2.70.170.10:FF:000028">
    <property type="entry name" value="AcetylCholine Receptor"/>
    <property type="match status" value="1"/>
</dbReference>
<accession>A0A914W5A1</accession>
<sequence length="437" mass="49826">MVWLLDLRHVSFFCYTFIILAASNVFANELDVYEAITANYNKNVRPVRNFSEPVVVSVELVYFNLLGMIWKDEYIGWNASEVGGTAAVVIPYDLLWKPDIYVSTGLSVEYKMPDEQRFVNVLSDGTVRLLKPCLITNRCALSIEAFPYDVQTCNIILDSWMYSTDQVDLVVGKKRRNMNSTINDGYFVGNGEWTLVSFDKALELTNASSGRQFPDVTYTVKLRRQPIYYICVLLIPTFVTATICLFGLFVPAMNTGERVEKVNMGLATLLSMAIILGIVAGEMPKTTTLPLLGFYVLAELILCTIGIIVSMVIMVVHQRASTRVLIPPRWLNTILFLKMKSLQEPEKTDVTTGDTEKVSQPLSKDKAMIDLFENIKNSIFAQRLNQVLDRVEEHIDDKEFEDYILLQWIIIFDRIDMLFLVLFNTVNIVMPIILFKY</sequence>
<feature type="domain" description="Neurotransmitter-gated ion-channel transmembrane" evidence="7">
    <location>
        <begin position="234"/>
        <end position="348"/>
    </location>
</feature>
<evidence type="ECO:0000256" key="2">
    <source>
        <dbReference type="ARBA" id="ARBA00022692"/>
    </source>
</evidence>
<keyword evidence="5" id="KW-0407">Ion channel</keyword>
<dbReference type="Gene3D" id="1.20.58.390">
    <property type="entry name" value="Neurotransmitter-gated ion-channel transmembrane domain"/>
    <property type="match status" value="1"/>
</dbReference>
<evidence type="ECO:0000313" key="9">
    <source>
        <dbReference type="WBParaSite" id="PSAMB.scaffold3208size19267.g20725.t1"/>
    </source>
</evidence>
<evidence type="ECO:0000259" key="6">
    <source>
        <dbReference type="Pfam" id="PF02931"/>
    </source>
</evidence>
<dbReference type="SUPFAM" id="SSF63712">
    <property type="entry name" value="Nicotinic receptor ligand binding domain-like"/>
    <property type="match status" value="1"/>
</dbReference>
<evidence type="ECO:0000256" key="4">
    <source>
        <dbReference type="ARBA" id="ARBA00023136"/>
    </source>
</evidence>
<feature type="domain" description="Neurotransmitter-gated ion-channel ligand-binding" evidence="6">
    <location>
        <begin position="66"/>
        <end position="226"/>
    </location>
</feature>
<evidence type="ECO:0000313" key="8">
    <source>
        <dbReference type="Proteomes" id="UP000887566"/>
    </source>
</evidence>
<dbReference type="AlphaFoldDB" id="A0A914W5A1"/>
<keyword evidence="5" id="KW-0406">Ion transport</keyword>
<dbReference type="InterPro" id="IPR038050">
    <property type="entry name" value="Neuro_actylchol_rec"/>
</dbReference>
<dbReference type="InterPro" id="IPR018000">
    <property type="entry name" value="Neurotransmitter_ion_chnl_CS"/>
</dbReference>
<dbReference type="InterPro" id="IPR036719">
    <property type="entry name" value="Neuro-gated_channel_TM_sf"/>
</dbReference>
<evidence type="ECO:0000256" key="1">
    <source>
        <dbReference type="ARBA" id="ARBA00004141"/>
    </source>
</evidence>
<keyword evidence="8" id="KW-1185">Reference proteome</keyword>
<dbReference type="PANTHER" id="PTHR18945">
    <property type="entry name" value="NEUROTRANSMITTER GATED ION CHANNEL"/>
    <property type="match status" value="1"/>
</dbReference>
<dbReference type="Pfam" id="PF02931">
    <property type="entry name" value="Neur_chan_LBD"/>
    <property type="match status" value="1"/>
</dbReference>
<evidence type="ECO:0000259" key="7">
    <source>
        <dbReference type="Pfam" id="PF02932"/>
    </source>
</evidence>
<dbReference type="Pfam" id="PF02932">
    <property type="entry name" value="Neur_chan_memb"/>
    <property type="match status" value="1"/>
</dbReference>
<keyword evidence="4 5" id="KW-0472">Membrane</keyword>
<dbReference type="PRINTS" id="PR00252">
    <property type="entry name" value="NRIONCHANNEL"/>
</dbReference>
<feature type="transmembrane region" description="Helical" evidence="5">
    <location>
        <begin position="227"/>
        <end position="250"/>
    </location>
</feature>
<dbReference type="SUPFAM" id="SSF90112">
    <property type="entry name" value="Neurotransmitter-gated ion-channel transmembrane pore"/>
    <property type="match status" value="1"/>
</dbReference>
<comment type="subcellular location">
    <subcellularLocation>
        <location evidence="1">Membrane</location>
        <topology evidence="1">Multi-pass membrane protein</topology>
    </subcellularLocation>
</comment>
<feature type="transmembrane region" description="Helical" evidence="5">
    <location>
        <begin position="292"/>
        <end position="316"/>
    </location>
</feature>
<dbReference type="Gene3D" id="2.70.170.10">
    <property type="entry name" value="Neurotransmitter-gated ion-channel ligand-binding domain"/>
    <property type="match status" value="1"/>
</dbReference>
<keyword evidence="3 5" id="KW-1133">Transmembrane helix</keyword>
<dbReference type="WBParaSite" id="PSAMB.scaffold3208size19267.g20725.t1">
    <property type="protein sequence ID" value="PSAMB.scaffold3208size19267.g20725.t1"/>
    <property type="gene ID" value="PSAMB.scaffold3208size19267.g20725"/>
</dbReference>
<dbReference type="PROSITE" id="PS00236">
    <property type="entry name" value="NEUROTR_ION_CHANNEL"/>
    <property type="match status" value="1"/>
</dbReference>
<feature type="transmembrane region" description="Helical" evidence="5">
    <location>
        <begin position="417"/>
        <end position="435"/>
    </location>
</feature>
<dbReference type="GO" id="GO:0005230">
    <property type="term" value="F:extracellular ligand-gated monoatomic ion channel activity"/>
    <property type="evidence" value="ECO:0007669"/>
    <property type="project" value="InterPro"/>
</dbReference>
<organism evidence="8 9">
    <name type="scientific">Plectus sambesii</name>
    <dbReference type="NCBI Taxonomy" id="2011161"/>
    <lineage>
        <taxon>Eukaryota</taxon>
        <taxon>Metazoa</taxon>
        <taxon>Ecdysozoa</taxon>
        <taxon>Nematoda</taxon>
        <taxon>Chromadorea</taxon>
        <taxon>Plectida</taxon>
        <taxon>Plectina</taxon>
        <taxon>Plectoidea</taxon>
        <taxon>Plectidae</taxon>
        <taxon>Plectus</taxon>
    </lineage>
</organism>
<name>A0A914W5A1_9BILA</name>
<evidence type="ECO:0000256" key="3">
    <source>
        <dbReference type="ARBA" id="ARBA00022989"/>
    </source>
</evidence>
<keyword evidence="2 5" id="KW-0812">Transmembrane</keyword>
<comment type="similarity">
    <text evidence="5">Belongs to the ligand-gated ion channel (TC 1.A.9) family.</text>
</comment>
<dbReference type="GO" id="GO:0016020">
    <property type="term" value="C:membrane"/>
    <property type="evidence" value="ECO:0007669"/>
    <property type="project" value="UniProtKB-SubCell"/>
</dbReference>
<dbReference type="InterPro" id="IPR006029">
    <property type="entry name" value="Neurotrans-gated_channel_TM"/>
</dbReference>
<dbReference type="InterPro" id="IPR036734">
    <property type="entry name" value="Neur_chan_lig-bd_sf"/>
</dbReference>
<evidence type="ECO:0000256" key="5">
    <source>
        <dbReference type="RuleBase" id="RU000687"/>
    </source>
</evidence>
<proteinExistence type="inferred from homology"/>
<dbReference type="CDD" id="cd19051">
    <property type="entry name" value="LGIC_TM_cation"/>
    <property type="match status" value="1"/>
</dbReference>
<reference evidence="9" key="1">
    <citation type="submission" date="2022-11" db="UniProtKB">
        <authorList>
            <consortium name="WormBaseParasite"/>
        </authorList>
    </citation>
    <scope>IDENTIFICATION</scope>
</reference>
<dbReference type="Proteomes" id="UP000887566">
    <property type="component" value="Unplaced"/>
</dbReference>
<protein>
    <submittedName>
        <fullName evidence="9">Neurotransmitter-gated ion-channel ligand-binding domain-containing protein</fullName>
    </submittedName>
</protein>
<feature type="transmembrane region" description="Helical" evidence="5">
    <location>
        <begin position="262"/>
        <end position="280"/>
    </location>
</feature>
<keyword evidence="5" id="KW-0813">Transport</keyword>
<dbReference type="CDD" id="cd18989">
    <property type="entry name" value="LGIC_ECD_cation"/>
    <property type="match status" value="1"/>
</dbReference>
<dbReference type="GO" id="GO:0004888">
    <property type="term" value="F:transmembrane signaling receptor activity"/>
    <property type="evidence" value="ECO:0007669"/>
    <property type="project" value="InterPro"/>
</dbReference>